<feature type="compositionally biased region" description="Low complexity" evidence="5">
    <location>
        <begin position="484"/>
        <end position="503"/>
    </location>
</feature>
<feature type="compositionally biased region" description="Basic residues" evidence="5">
    <location>
        <begin position="106"/>
        <end position="116"/>
    </location>
</feature>
<feature type="compositionally biased region" description="Basic and acidic residues" evidence="5">
    <location>
        <begin position="315"/>
        <end position="329"/>
    </location>
</feature>
<comment type="caution">
    <text evidence="7">The sequence shown here is derived from an EMBL/GenBank/DDBJ whole genome shotgun (WGS) entry which is preliminary data.</text>
</comment>
<feature type="compositionally biased region" description="Polar residues" evidence="5">
    <location>
        <begin position="961"/>
        <end position="975"/>
    </location>
</feature>
<evidence type="ECO:0000256" key="1">
    <source>
        <dbReference type="ARBA" id="ARBA00004141"/>
    </source>
</evidence>
<feature type="transmembrane region" description="Helical" evidence="6">
    <location>
        <begin position="1507"/>
        <end position="1528"/>
    </location>
</feature>
<feature type="compositionally biased region" description="Polar residues" evidence="5">
    <location>
        <begin position="753"/>
        <end position="794"/>
    </location>
</feature>
<feature type="region of interest" description="Disordered" evidence="5">
    <location>
        <begin position="1423"/>
        <end position="1454"/>
    </location>
</feature>
<dbReference type="GO" id="GO:0016020">
    <property type="term" value="C:membrane"/>
    <property type="evidence" value="ECO:0007669"/>
    <property type="project" value="UniProtKB-SubCell"/>
</dbReference>
<comment type="subcellular location">
    <subcellularLocation>
        <location evidence="1">Membrane</location>
        <topology evidence="1">Multi-pass membrane protein</topology>
    </subcellularLocation>
</comment>
<sequence length="1616" mass="177629">MSTPSLTSTSRLTPIETPDIEGVIANNSQRTSSRLSPSLTSLVSTPSQTHRNPNVEPKNKRVDKVSKLSSTTAKLTRRHVHTTGKDTHAATSKLNVGESGNNTRIRGFKSHKYLPSKRKENKEEKEEDEEEEDEDDETEDEEDEDEGEDSEGDEDGSEEESENEEEEDTGDEEDDENEEKKEDGQDEEKKEEVDEVMDRKEDKGDEGEEGKEADGVIYSKGEKTSEENGAVVIIDGNITNFVKHEDGGVYSERNERAIAVRNTKDTVEFRCDKNEFAENKEHWKENDGLSSQLSAMFNTDTSSVTKVKDYSVKDKKTDNDKTVSYKEQQENNEDAISPKGNKQQREQLKVEMNLKERSDIIQFGNEPLSQTAVDAATPVADAQLTQPHLVNNKEANDDIINNATEELCSLSLKEKGNKDHSNQGTQDQILCDREESNADGKRKSSDSYSKGLNSVDINSDSSAASSEGKEITRIPTRSPHSSKSRNSITSRRSSRGSAADRALSQETLDDVLARETLEDAVTINSQADSRHGVPGNSSTGIIKPFNDIGSASSDKEGVVRYLKPGKNEGDAVSGSGDDINSCLLQILRTDSLPSLTEKKNKLKKSQLNYVSNKEDCVSDDMLNEKKFDGTNDSDVEFKSYLKSEKEIKSSFDASSTNEGPTASIDNCQIDNSGQEKGSTKNSNNCFKNEIKEDSNDVPLSKSATTFDDSVETSYFAMFGSNAYLALSDVDQAGYRESKQVTDRPVVQNIVNDFFSDSQTDTHPKSKTSSSLYAQSESRGSISRQTDIDSWQTDDSLGKNCPEKISDSNEKDKSRTNFIPTPKPVIGGSGENLSNQSVTASAEKHEGNGEDNYVVMDTSIVLETEITPAKPLITLSSTNQTENTSVKPKQTFVKEPQFQEINRGDNNKSDNKTYPISMDTGMKQKSTIHRSSENASNPFKLIHRVNGTPERFESQKRPFYSQVRSKYSPSTFSSPQELRAIDRIRLGPYSHSIRSPKDKSSTRKTPSKIVIKNDNRSATHSSVRSHDTNNANGSKKAVQKHAPHRPSPNKTIDTKKLSSQPKFASRQEKHNYSKGWKESNRLKEDKSSTEAAVMKRNDKTTEDFQQPVGEKNISGKVFENPTSIDERDISLLNKGAKEESNLLSLEPMKDAVDLKHAQISESTESEKSGTYPPLQSNENMELKDRNENIVAAESNISKTNGSMLKAVSDQNIRSYVEENSVQETSLNEVNSFAEPTGQEESSIEQQNKVLVEKSLTDTKPSAAITTTSNDKPVSTATSINSNNIVITTTPVSPSSSKSDGNDIILDKVVVHTLTDSKNVKPMAKLKRSKTPSPIITPTTVIIEDETTNIDKSTKTKAGQVVLSSIQKKIREKSFSASLNSVSSVPIHGTSPSPESSLGNSATSKTGILRPAVKTTSMSSLTVPHGLAGGIHPSSPEEDNLSLTSRRDSARPSFDTMSRKSVDYRIRTTATVIQAPGEAEKSKSMLTRDESYIKGAIPYLPLSLAVTCLMLNIFLPGLGTILSGVSLLCCGQTRQPNKSDQTLNIVCANCMVGLAQLFTVTFMLVGWFWAIGWGIHLVSLSVQQRQAMKEQRAKELQALALSAFGSGSPKRTNLFGTG</sequence>
<dbReference type="EMBL" id="JAWDGP010000265">
    <property type="protein sequence ID" value="KAK3802160.1"/>
    <property type="molecule type" value="Genomic_DNA"/>
</dbReference>
<keyword evidence="8" id="KW-1185">Reference proteome</keyword>
<feature type="compositionally biased region" description="Polar residues" evidence="5">
    <location>
        <begin position="89"/>
        <end position="104"/>
    </location>
</feature>
<gene>
    <name evidence="7" type="ORF">RRG08_050046</name>
</gene>
<keyword evidence="2 6" id="KW-0812">Transmembrane</keyword>
<name>A0AAE1B9R7_9GAST</name>
<feature type="region of interest" description="Disordered" evidence="5">
    <location>
        <begin position="315"/>
        <end position="345"/>
    </location>
</feature>
<dbReference type="GO" id="GO:0050954">
    <property type="term" value="P:sensory perception of mechanical stimulus"/>
    <property type="evidence" value="ECO:0007669"/>
    <property type="project" value="TreeGrafter"/>
</dbReference>
<feature type="compositionally biased region" description="Low complexity" evidence="5">
    <location>
        <begin position="28"/>
        <end position="49"/>
    </location>
</feature>
<dbReference type="Pfam" id="PF15795">
    <property type="entry name" value="Spec3"/>
    <property type="match status" value="1"/>
</dbReference>
<feature type="region of interest" description="Disordered" evidence="5">
    <location>
        <begin position="1158"/>
        <end position="1177"/>
    </location>
</feature>
<feature type="compositionally biased region" description="Low complexity" evidence="5">
    <location>
        <begin position="1"/>
        <end position="14"/>
    </location>
</feature>
<feature type="compositionally biased region" description="Polar residues" evidence="5">
    <location>
        <begin position="1017"/>
        <end position="1032"/>
    </location>
</feature>
<feature type="region of interest" description="Disordered" evidence="5">
    <location>
        <begin position="1379"/>
        <end position="1403"/>
    </location>
</feature>
<feature type="compositionally biased region" description="Acidic residues" evidence="5">
    <location>
        <begin position="125"/>
        <end position="177"/>
    </location>
</feature>
<evidence type="ECO:0000256" key="3">
    <source>
        <dbReference type="ARBA" id="ARBA00022989"/>
    </source>
</evidence>
<feature type="compositionally biased region" description="Basic and acidic residues" evidence="5">
    <location>
        <begin position="800"/>
        <end position="814"/>
    </location>
</feature>
<organism evidence="7 8">
    <name type="scientific">Elysia crispata</name>
    <name type="common">lettuce slug</name>
    <dbReference type="NCBI Taxonomy" id="231223"/>
    <lineage>
        <taxon>Eukaryota</taxon>
        <taxon>Metazoa</taxon>
        <taxon>Spiralia</taxon>
        <taxon>Lophotrochozoa</taxon>
        <taxon>Mollusca</taxon>
        <taxon>Gastropoda</taxon>
        <taxon>Heterobranchia</taxon>
        <taxon>Euthyneura</taxon>
        <taxon>Panpulmonata</taxon>
        <taxon>Sacoglossa</taxon>
        <taxon>Placobranchoidea</taxon>
        <taxon>Plakobranchidae</taxon>
        <taxon>Elysia</taxon>
    </lineage>
</organism>
<dbReference type="GO" id="GO:0042330">
    <property type="term" value="P:taxis"/>
    <property type="evidence" value="ECO:0007669"/>
    <property type="project" value="TreeGrafter"/>
</dbReference>
<feature type="region of interest" description="Disordered" evidence="5">
    <location>
        <begin position="523"/>
        <end position="554"/>
    </location>
</feature>
<evidence type="ECO:0008006" key="9">
    <source>
        <dbReference type="Google" id="ProtNLM"/>
    </source>
</evidence>
<dbReference type="PANTHER" id="PTHR21676">
    <property type="entry name" value="PROTEIN STUM"/>
    <property type="match status" value="1"/>
</dbReference>
<evidence type="ECO:0000256" key="5">
    <source>
        <dbReference type="SAM" id="MobiDB-lite"/>
    </source>
</evidence>
<evidence type="ECO:0000256" key="4">
    <source>
        <dbReference type="ARBA" id="ARBA00023136"/>
    </source>
</evidence>
<feature type="compositionally biased region" description="Basic and acidic residues" evidence="5">
    <location>
        <begin position="430"/>
        <end position="445"/>
    </location>
</feature>
<dbReference type="InterPro" id="IPR026673">
    <property type="entry name" value="SPEC3/Stum"/>
</dbReference>
<reference evidence="7" key="1">
    <citation type="journal article" date="2023" name="G3 (Bethesda)">
        <title>A reference genome for the long-term kleptoplast-retaining sea slug Elysia crispata morphotype clarki.</title>
        <authorList>
            <person name="Eastman K.E."/>
            <person name="Pendleton A.L."/>
            <person name="Shaikh M.A."/>
            <person name="Suttiyut T."/>
            <person name="Ogas R."/>
            <person name="Tomko P."/>
            <person name="Gavelis G."/>
            <person name="Widhalm J.R."/>
            <person name="Wisecaver J.H."/>
        </authorList>
    </citation>
    <scope>NUCLEOTIDE SEQUENCE</scope>
    <source>
        <strain evidence="7">ECLA1</strain>
    </source>
</reference>
<feature type="compositionally biased region" description="Basic and acidic residues" evidence="5">
    <location>
        <begin position="1064"/>
        <end position="1101"/>
    </location>
</feature>
<feature type="region of interest" description="Disordered" evidence="5">
    <location>
        <begin position="946"/>
        <end position="1115"/>
    </location>
</feature>
<keyword evidence="3 6" id="KW-1133">Transmembrane helix</keyword>
<dbReference type="Proteomes" id="UP001283361">
    <property type="component" value="Unassembled WGS sequence"/>
</dbReference>
<dbReference type="GO" id="GO:0071683">
    <property type="term" value="C:sensory dendrite"/>
    <property type="evidence" value="ECO:0007669"/>
    <property type="project" value="TreeGrafter"/>
</dbReference>
<feature type="compositionally biased region" description="Basic and acidic residues" evidence="5">
    <location>
        <begin position="57"/>
        <end position="66"/>
    </location>
</feature>
<feature type="compositionally biased region" description="Polar residues" evidence="5">
    <location>
        <begin position="446"/>
        <end position="465"/>
    </location>
</feature>
<feature type="region of interest" description="Disordered" evidence="5">
    <location>
        <begin position="753"/>
        <end position="848"/>
    </location>
</feature>
<feature type="compositionally biased region" description="Basic and acidic residues" evidence="5">
    <location>
        <begin position="210"/>
        <end position="226"/>
    </location>
</feature>
<dbReference type="PANTHER" id="PTHR21676:SF7">
    <property type="entry name" value="PROTEIN SPEC3"/>
    <property type="match status" value="1"/>
</dbReference>
<keyword evidence="4 6" id="KW-0472">Membrane</keyword>
<feature type="compositionally biased region" description="Polar residues" evidence="5">
    <location>
        <begin position="1388"/>
        <end position="1403"/>
    </location>
</feature>
<evidence type="ECO:0000256" key="2">
    <source>
        <dbReference type="ARBA" id="ARBA00022692"/>
    </source>
</evidence>
<feature type="region of interest" description="Disordered" evidence="5">
    <location>
        <begin position="650"/>
        <end position="683"/>
    </location>
</feature>
<feature type="compositionally biased region" description="Basic and acidic residues" evidence="5">
    <location>
        <begin position="178"/>
        <end position="203"/>
    </location>
</feature>
<accession>A0AAE1B9R7</accession>
<feature type="compositionally biased region" description="Polar residues" evidence="5">
    <location>
        <begin position="830"/>
        <end position="839"/>
    </location>
</feature>
<proteinExistence type="predicted"/>
<dbReference type="GO" id="GO:0019230">
    <property type="term" value="P:proprioception"/>
    <property type="evidence" value="ECO:0007669"/>
    <property type="project" value="TreeGrafter"/>
</dbReference>
<evidence type="ECO:0000256" key="6">
    <source>
        <dbReference type="SAM" id="Phobius"/>
    </source>
</evidence>
<feature type="region of interest" description="Disordered" evidence="5">
    <location>
        <begin position="414"/>
        <end position="503"/>
    </location>
</feature>
<feature type="compositionally biased region" description="Polar residues" evidence="5">
    <location>
        <begin position="651"/>
        <end position="683"/>
    </location>
</feature>
<evidence type="ECO:0000313" key="8">
    <source>
        <dbReference type="Proteomes" id="UP001283361"/>
    </source>
</evidence>
<protein>
    <recommendedName>
        <fullName evidence="9">Protein stum</fullName>
    </recommendedName>
</protein>
<evidence type="ECO:0000313" key="7">
    <source>
        <dbReference type="EMBL" id="KAK3802160.1"/>
    </source>
</evidence>
<feature type="region of interest" description="Disordered" evidence="5">
    <location>
        <begin position="1"/>
        <end position="226"/>
    </location>
</feature>